<keyword evidence="3" id="KW-1185">Reference proteome</keyword>
<dbReference type="EMBL" id="CP036291">
    <property type="protein sequence ID" value="QDU86786.1"/>
    <property type="molecule type" value="Genomic_DNA"/>
</dbReference>
<feature type="domain" description="Antitoxin SocA-like Panacea" evidence="1">
    <location>
        <begin position="31"/>
        <end position="138"/>
    </location>
</feature>
<dbReference type="OrthoDB" id="5518805at2"/>
<proteinExistence type="predicted"/>
<dbReference type="Proteomes" id="UP000317429">
    <property type="component" value="Chromosome"/>
</dbReference>
<evidence type="ECO:0000313" key="3">
    <source>
        <dbReference type="Proteomes" id="UP000317429"/>
    </source>
</evidence>
<dbReference type="Pfam" id="PF13274">
    <property type="entry name" value="SocA_Panacea"/>
    <property type="match status" value="1"/>
</dbReference>
<name>A0A518D5N7_9BACT</name>
<sequence>MEAAEKSDRLIEAASAVLKAAPRCRLNAVVLHKALFYLDLASLRDRGDTITHNTYIGIQQGPVVAKYQTRLIGQLEGRGVAKQLSEWDGSKPIVLECPPERFLFLDDDAMGLASAVTSHFAQLTSGEASAFSHENPGWRMAWEAYLRTKKPSAVNLHIALQQIVEDDPWMDRPLMDDDELFAAADAGDGADW</sequence>
<evidence type="ECO:0000259" key="1">
    <source>
        <dbReference type="Pfam" id="PF13274"/>
    </source>
</evidence>
<accession>A0A518D5N7</accession>
<dbReference type="RefSeq" id="WP_145280325.1">
    <property type="nucleotide sequence ID" value="NZ_CP036291.1"/>
</dbReference>
<dbReference type="AlphaFoldDB" id="A0A518D5N7"/>
<organism evidence="2 3">
    <name type="scientific">Pirellulimonas nuda</name>
    <dbReference type="NCBI Taxonomy" id="2528009"/>
    <lineage>
        <taxon>Bacteria</taxon>
        <taxon>Pseudomonadati</taxon>
        <taxon>Planctomycetota</taxon>
        <taxon>Planctomycetia</taxon>
        <taxon>Pirellulales</taxon>
        <taxon>Lacipirellulaceae</taxon>
        <taxon>Pirellulimonas</taxon>
    </lineage>
</organism>
<dbReference type="KEGG" id="pnd:Pla175_01380"/>
<evidence type="ECO:0000313" key="2">
    <source>
        <dbReference type="EMBL" id="QDU86786.1"/>
    </source>
</evidence>
<gene>
    <name evidence="2" type="ORF">Pla175_01380</name>
</gene>
<reference evidence="2 3" key="1">
    <citation type="submission" date="2019-02" db="EMBL/GenBank/DDBJ databases">
        <title>Deep-cultivation of Planctomycetes and their phenomic and genomic characterization uncovers novel biology.</title>
        <authorList>
            <person name="Wiegand S."/>
            <person name="Jogler M."/>
            <person name="Boedeker C."/>
            <person name="Pinto D."/>
            <person name="Vollmers J."/>
            <person name="Rivas-Marin E."/>
            <person name="Kohn T."/>
            <person name="Peeters S.H."/>
            <person name="Heuer A."/>
            <person name="Rast P."/>
            <person name="Oberbeckmann S."/>
            <person name="Bunk B."/>
            <person name="Jeske O."/>
            <person name="Meyerdierks A."/>
            <person name="Storesund J.E."/>
            <person name="Kallscheuer N."/>
            <person name="Luecker S."/>
            <person name="Lage O.M."/>
            <person name="Pohl T."/>
            <person name="Merkel B.J."/>
            <person name="Hornburger P."/>
            <person name="Mueller R.-W."/>
            <person name="Bruemmer F."/>
            <person name="Labrenz M."/>
            <person name="Spormann A.M."/>
            <person name="Op den Camp H."/>
            <person name="Overmann J."/>
            <person name="Amann R."/>
            <person name="Jetten M.S.M."/>
            <person name="Mascher T."/>
            <person name="Medema M.H."/>
            <person name="Devos D.P."/>
            <person name="Kaster A.-K."/>
            <person name="Ovreas L."/>
            <person name="Rohde M."/>
            <person name="Galperin M.Y."/>
            <person name="Jogler C."/>
        </authorList>
    </citation>
    <scope>NUCLEOTIDE SEQUENCE [LARGE SCALE GENOMIC DNA]</scope>
    <source>
        <strain evidence="2 3">Pla175</strain>
    </source>
</reference>
<protein>
    <recommendedName>
        <fullName evidence="1">Antitoxin SocA-like Panacea domain-containing protein</fullName>
    </recommendedName>
</protein>
<dbReference type="InterPro" id="IPR025272">
    <property type="entry name" value="SocA_Panacea"/>
</dbReference>